<dbReference type="CDD" id="cd00266">
    <property type="entry name" value="MADS_SRF_like"/>
    <property type="match status" value="1"/>
</dbReference>
<dbReference type="PROSITE" id="PS50066">
    <property type="entry name" value="MADS_BOX_2"/>
    <property type="match status" value="1"/>
</dbReference>
<protein>
    <recommendedName>
        <fullName evidence="6">MADS-box domain-containing protein</fullName>
    </recommendedName>
</protein>
<dbReference type="Gene3D" id="3.40.1810.10">
    <property type="entry name" value="Transcription factor, MADS-box"/>
    <property type="match status" value="1"/>
</dbReference>
<evidence type="ECO:0000256" key="2">
    <source>
        <dbReference type="ARBA" id="ARBA00023015"/>
    </source>
</evidence>
<gene>
    <name evidence="7" type="ORF">TSUD_37510</name>
</gene>
<evidence type="ECO:0000256" key="1">
    <source>
        <dbReference type="ARBA" id="ARBA00004123"/>
    </source>
</evidence>
<dbReference type="AlphaFoldDB" id="A0A2Z6LII4"/>
<dbReference type="InterPro" id="IPR033897">
    <property type="entry name" value="SRF-like_MADS-box"/>
</dbReference>
<dbReference type="SUPFAM" id="SSF55455">
    <property type="entry name" value="SRF-like"/>
    <property type="match status" value="1"/>
</dbReference>
<comment type="subcellular location">
    <subcellularLocation>
        <location evidence="1">Nucleus</location>
    </subcellularLocation>
</comment>
<dbReference type="PANTHER" id="PTHR48019">
    <property type="entry name" value="SERUM RESPONSE FACTOR HOMOLOG"/>
    <property type="match status" value="1"/>
</dbReference>
<organism evidence="7 8">
    <name type="scientific">Trifolium subterraneum</name>
    <name type="common">Subterranean clover</name>
    <dbReference type="NCBI Taxonomy" id="3900"/>
    <lineage>
        <taxon>Eukaryota</taxon>
        <taxon>Viridiplantae</taxon>
        <taxon>Streptophyta</taxon>
        <taxon>Embryophyta</taxon>
        <taxon>Tracheophyta</taxon>
        <taxon>Spermatophyta</taxon>
        <taxon>Magnoliopsida</taxon>
        <taxon>eudicotyledons</taxon>
        <taxon>Gunneridae</taxon>
        <taxon>Pentapetalae</taxon>
        <taxon>rosids</taxon>
        <taxon>fabids</taxon>
        <taxon>Fabales</taxon>
        <taxon>Fabaceae</taxon>
        <taxon>Papilionoideae</taxon>
        <taxon>50 kb inversion clade</taxon>
        <taxon>NPAAA clade</taxon>
        <taxon>Hologalegina</taxon>
        <taxon>IRL clade</taxon>
        <taxon>Trifolieae</taxon>
        <taxon>Trifolium</taxon>
    </lineage>
</organism>
<keyword evidence="4" id="KW-0804">Transcription</keyword>
<proteinExistence type="predicted"/>
<dbReference type="GO" id="GO:0000981">
    <property type="term" value="F:DNA-binding transcription factor activity, RNA polymerase II-specific"/>
    <property type="evidence" value="ECO:0007669"/>
    <property type="project" value="InterPro"/>
</dbReference>
<keyword evidence="3" id="KW-0238">DNA-binding</keyword>
<keyword evidence="5" id="KW-0539">Nucleus</keyword>
<dbReference type="GO" id="GO:0046983">
    <property type="term" value="F:protein dimerization activity"/>
    <property type="evidence" value="ECO:0007669"/>
    <property type="project" value="InterPro"/>
</dbReference>
<keyword evidence="8" id="KW-1185">Reference proteome</keyword>
<accession>A0A2Z6LII4</accession>
<dbReference type="InterPro" id="IPR036879">
    <property type="entry name" value="TF_MADSbox_sf"/>
</dbReference>
<dbReference type="Pfam" id="PF00319">
    <property type="entry name" value="SRF-TF"/>
    <property type="match status" value="1"/>
</dbReference>
<sequence length="156" mass="18303">MPRRKVKLAFISDELARKVTYNKRKKGLIKKVTELTTLCDVPACAIISSPFDSETEVWPNQEGAMKVIERYQNSYMRDEKRNVNQEKFIMQMITKARDQIRKMKQDNREKELNLLMFACLQNNNLSIDLTAEELKDFDKLVEKKLKEVGSKIETLN</sequence>
<dbReference type="GO" id="GO:0045944">
    <property type="term" value="P:positive regulation of transcription by RNA polymerase II"/>
    <property type="evidence" value="ECO:0007669"/>
    <property type="project" value="InterPro"/>
</dbReference>
<dbReference type="FunFam" id="3.40.1810.10:FF:000024">
    <property type="entry name" value="Agamous-like MADS-box protein AGL80"/>
    <property type="match status" value="1"/>
</dbReference>
<evidence type="ECO:0000259" key="6">
    <source>
        <dbReference type="PROSITE" id="PS50066"/>
    </source>
</evidence>
<dbReference type="InterPro" id="IPR002100">
    <property type="entry name" value="TF_MADSbox"/>
</dbReference>
<evidence type="ECO:0000256" key="5">
    <source>
        <dbReference type="ARBA" id="ARBA00023242"/>
    </source>
</evidence>
<evidence type="ECO:0000256" key="3">
    <source>
        <dbReference type="ARBA" id="ARBA00023125"/>
    </source>
</evidence>
<reference evidence="8" key="1">
    <citation type="journal article" date="2017" name="Front. Plant Sci.">
        <title>Climate Clever Clovers: New Paradigm to Reduce the Environmental Footprint of Ruminants by Breeding Low Methanogenic Forages Utilizing Haplotype Variation.</title>
        <authorList>
            <person name="Kaur P."/>
            <person name="Appels R."/>
            <person name="Bayer P.E."/>
            <person name="Keeble-Gagnere G."/>
            <person name="Wang J."/>
            <person name="Hirakawa H."/>
            <person name="Shirasawa K."/>
            <person name="Vercoe P."/>
            <person name="Stefanova K."/>
            <person name="Durmic Z."/>
            <person name="Nichols P."/>
            <person name="Revell C."/>
            <person name="Isobe S.N."/>
            <person name="Edwards D."/>
            <person name="Erskine W."/>
        </authorList>
    </citation>
    <scope>NUCLEOTIDE SEQUENCE [LARGE SCALE GENOMIC DNA]</scope>
    <source>
        <strain evidence="8">cv. Daliak</strain>
    </source>
</reference>
<dbReference type="Proteomes" id="UP000242715">
    <property type="component" value="Unassembled WGS sequence"/>
</dbReference>
<evidence type="ECO:0000313" key="7">
    <source>
        <dbReference type="EMBL" id="GAU16993.1"/>
    </source>
</evidence>
<dbReference type="SMART" id="SM00432">
    <property type="entry name" value="MADS"/>
    <property type="match status" value="1"/>
</dbReference>
<dbReference type="GO" id="GO:0005634">
    <property type="term" value="C:nucleus"/>
    <property type="evidence" value="ECO:0007669"/>
    <property type="project" value="UniProtKB-SubCell"/>
</dbReference>
<dbReference type="EMBL" id="DF973165">
    <property type="protein sequence ID" value="GAU16993.1"/>
    <property type="molecule type" value="Genomic_DNA"/>
</dbReference>
<keyword evidence="2" id="KW-0805">Transcription regulation</keyword>
<feature type="domain" description="MADS-box" evidence="6">
    <location>
        <begin position="1"/>
        <end position="49"/>
    </location>
</feature>
<evidence type="ECO:0000313" key="8">
    <source>
        <dbReference type="Proteomes" id="UP000242715"/>
    </source>
</evidence>
<name>A0A2Z6LII4_TRISU</name>
<dbReference type="InterPro" id="IPR050142">
    <property type="entry name" value="MADS-box/MEF2_TF"/>
</dbReference>
<dbReference type="GO" id="GO:0000987">
    <property type="term" value="F:cis-regulatory region sequence-specific DNA binding"/>
    <property type="evidence" value="ECO:0007669"/>
    <property type="project" value="InterPro"/>
</dbReference>
<dbReference type="OrthoDB" id="779403at2759"/>
<dbReference type="PRINTS" id="PR00404">
    <property type="entry name" value="MADSDOMAIN"/>
</dbReference>
<evidence type="ECO:0000256" key="4">
    <source>
        <dbReference type="ARBA" id="ARBA00023163"/>
    </source>
</evidence>